<keyword evidence="2" id="KW-0808">Transferase</keyword>
<dbReference type="KEGG" id="zal:AZF00_15325"/>
<dbReference type="Gene3D" id="3.40.250.10">
    <property type="entry name" value="Rhodanese-like domain"/>
    <property type="match status" value="1"/>
</dbReference>
<dbReference type="InterPro" id="IPR027417">
    <property type="entry name" value="P-loop_NTPase"/>
</dbReference>
<dbReference type="NCBIfam" id="NF008751">
    <property type="entry name" value="PRK11784.1-3"/>
    <property type="match status" value="1"/>
</dbReference>
<dbReference type="SUPFAM" id="SSF52821">
    <property type="entry name" value="Rhodanese/Cell cycle control phosphatase"/>
    <property type="match status" value="1"/>
</dbReference>
<dbReference type="GO" id="GO:0043828">
    <property type="term" value="F:tRNA 2-selenouridine synthase activity"/>
    <property type="evidence" value="ECO:0007669"/>
    <property type="project" value="UniProtKB-EC"/>
</dbReference>
<accession>A0A127M8M3</accession>
<dbReference type="PROSITE" id="PS50206">
    <property type="entry name" value="RHODANESE_3"/>
    <property type="match status" value="1"/>
</dbReference>
<dbReference type="InterPro" id="IPR001763">
    <property type="entry name" value="Rhodanese-like_dom"/>
</dbReference>
<comment type="catalytic activity">
    <reaction evidence="2">
        <text>5-methylaminomethyl-2-thiouridine(34) in tRNA + selenophosphate + (2E)-geranyl diphosphate + H2O + H(+) = 5-methylaminomethyl-2-selenouridine(34) in tRNA + (2E)-thiogeraniol + phosphate + diphosphate</text>
        <dbReference type="Rhea" id="RHEA:42716"/>
        <dbReference type="Rhea" id="RHEA-COMP:10195"/>
        <dbReference type="Rhea" id="RHEA-COMP:10196"/>
        <dbReference type="ChEBI" id="CHEBI:15377"/>
        <dbReference type="ChEBI" id="CHEBI:15378"/>
        <dbReference type="ChEBI" id="CHEBI:16144"/>
        <dbReference type="ChEBI" id="CHEBI:33019"/>
        <dbReference type="ChEBI" id="CHEBI:43474"/>
        <dbReference type="ChEBI" id="CHEBI:58057"/>
        <dbReference type="ChEBI" id="CHEBI:74455"/>
        <dbReference type="ChEBI" id="CHEBI:82743"/>
        <dbReference type="ChEBI" id="CHEBI:143703"/>
        <dbReference type="EC" id="2.9.1.3"/>
    </reaction>
</comment>
<reference evidence="4 5" key="1">
    <citation type="submission" date="2015-12" db="EMBL/GenBank/DDBJ databases">
        <authorList>
            <person name="Shamseldin A."/>
            <person name="Moawad H."/>
            <person name="Abd El-Rahim W.M."/>
            <person name="Sadowsky M.J."/>
        </authorList>
    </citation>
    <scope>NUCLEOTIDE SEQUENCE [LARGE SCALE GENOMIC DNA]</scope>
    <source>
        <strain evidence="4 5">SM2</strain>
    </source>
</reference>
<comment type="subunit">
    <text evidence="2">Monomer.</text>
</comment>
<comment type="function">
    <text evidence="2">Involved in the post-transcriptional modification of the uridine at the wobble position (U34) of tRNA(Lys), tRNA(Glu) and tRNA(Gln). Catalyzes the conversion of 2-thiouridine (S2U-RNA) to 2-selenouridine (Se2U-RNA). Acts in a two-step process involving geranylation of 2-thiouridine (S2U) to S-geranyl-2-thiouridine (geS2U) and subsequent selenation of the latter derivative to 2-selenouridine (Se2U) in the tRNA chain.</text>
</comment>
<evidence type="ECO:0000313" key="5">
    <source>
        <dbReference type="Proteomes" id="UP000074119"/>
    </source>
</evidence>
<dbReference type="Pfam" id="PF26341">
    <property type="entry name" value="AAA_SelU"/>
    <property type="match status" value="1"/>
</dbReference>
<dbReference type="RefSeq" id="WP_008251839.1">
    <property type="nucleotide sequence ID" value="NZ_CP014544.1"/>
</dbReference>
<keyword evidence="1 2" id="KW-0711">Selenium</keyword>
<comment type="catalytic activity">
    <reaction evidence="2">
        <text>5-methylaminomethyl-2-(Se-phospho)selenouridine(34) in tRNA + H2O = 5-methylaminomethyl-2-selenouridine(34) in tRNA + phosphate</text>
        <dbReference type="Rhea" id="RHEA:60176"/>
        <dbReference type="Rhea" id="RHEA-COMP:10196"/>
        <dbReference type="Rhea" id="RHEA-COMP:15523"/>
        <dbReference type="ChEBI" id="CHEBI:15377"/>
        <dbReference type="ChEBI" id="CHEBI:43474"/>
        <dbReference type="ChEBI" id="CHEBI:82743"/>
        <dbReference type="ChEBI" id="CHEBI:143702"/>
    </reaction>
</comment>
<feature type="domain" description="Rhodanese" evidence="3">
    <location>
        <begin position="14"/>
        <end position="137"/>
    </location>
</feature>
<dbReference type="PANTHER" id="PTHR30401:SF0">
    <property type="entry name" value="TRNA 2-SELENOURIDINE SYNTHASE"/>
    <property type="match status" value="1"/>
</dbReference>
<dbReference type="NCBIfam" id="TIGR03167">
    <property type="entry name" value="tRNA_sel_U_synt"/>
    <property type="match status" value="1"/>
</dbReference>
<dbReference type="HAMAP" id="MF_01622">
    <property type="entry name" value="tRNA_sel_U_synth"/>
    <property type="match status" value="1"/>
</dbReference>
<evidence type="ECO:0000256" key="1">
    <source>
        <dbReference type="ARBA" id="ARBA00023266"/>
    </source>
</evidence>
<dbReference type="PANTHER" id="PTHR30401">
    <property type="entry name" value="TRNA 2-SELENOURIDINE SYNTHASE"/>
    <property type="match status" value="1"/>
</dbReference>
<dbReference type="InterPro" id="IPR036873">
    <property type="entry name" value="Rhodanese-like_dom_sf"/>
</dbReference>
<dbReference type="STRING" id="1470434.AZF00_15325"/>
<comment type="catalytic activity">
    <reaction evidence="2">
        <text>5-methylaminomethyl-2-thiouridine(34) in tRNA + (2E)-geranyl diphosphate = 5-methylaminomethyl-S-(2E)-geranyl-thiouridine(34) in tRNA + diphosphate</text>
        <dbReference type="Rhea" id="RHEA:14085"/>
        <dbReference type="Rhea" id="RHEA-COMP:10195"/>
        <dbReference type="Rhea" id="RHEA-COMP:14654"/>
        <dbReference type="ChEBI" id="CHEBI:33019"/>
        <dbReference type="ChEBI" id="CHEBI:58057"/>
        <dbReference type="ChEBI" id="CHEBI:74455"/>
        <dbReference type="ChEBI" id="CHEBI:140632"/>
    </reaction>
</comment>
<dbReference type="GO" id="GO:0016765">
    <property type="term" value="F:transferase activity, transferring alkyl or aryl (other than methyl) groups"/>
    <property type="evidence" value="ECO:0007669"/>
    <property type="project" value="UniProtKB-UniRule"/>
</dbReference>
<sequence length="373" mass="42119">MTTRSNSDDFRTLFLKDIPLLDVRAPVEFNKGAFPCATNIPLLDDEQRHVIGTRYKEQGQDAAIALGWQLATPAIQAQRIADWTRYVQQNPEGYLYCFRGGLRSNLSKKLIAEASIDYPLITGGYKAMRRFLIDELDANSLALRQPESPLVLIAGRTGSGKTRLIQRIARSFDLEGFANHRGSAFGRQLKPQPAQIDFENTLSIAVLKLRDAHPQSPLFTEDEGHMIGSVTLPLELQATMQQAPLAVLETPLEERIDIALEEYVLSARPEYIQAYGEELGSEKFREQILGNLNRIRKRLGGDRHKALTAIFSAALNEFENTGNADSFRPGIEVLLSNYYDPMYDYQQSRRDGREIFRGNKDEIVAWAQHYTPT</sequence>
<dbReference type="EC" id="2.9.1.3" evidence="2"/>
<dbReference type="InterPro" id="IPR058840">
    <property type="entry name" value="AAA_SelU"/>
</dbReference>
<dbReference type="Proteomes" id="UP000074119">
    <property type="component" value="Chromosome"/>
</dbReference>
<organism evidence="4 5">
    <name type="scientific">Zhongshania aliphaticivorans</name>
    <dbReference type="NCBI Taxonomy" id="1470434"/>
    <lineage>
        <taxon>Bacteria</taxon>
        <taxon>Pseudomonadati</taxon>
        <taxon>Pseudomonadota</taxon>
        <taxon>Gammaproteobacteria</taxon>
        <taxon>Cellvibrionales</taxon>
        <taxon>Spongiibacteraceae</taxon>
        <taxon>Zhongshania</taxon>
    </lineage>
</organism>
<dbReference type="GO" id="GO:0002098">
    <property type="term" value="P:tRNA wobble uridine modification"/>
    <property type="evidence" value="ECO:0007669"/>
    <property type="project" value="UniProtKB-UniRule"/>
</dbReference>
<dbReference type="EMBL" id="CP014544">
    <property type="protein sequence ID" value="AMO69582.1"/>
    <property type="molecule type" value="Genomic_DNA"/>
</dbReference>
<dbReference type="SMART" id="SM00450">
    <property type="entry name" value="RHOD"/>
    <property type="match status" value="1"/>
</dbReference>
<protein>
    <recommendedName>
        <fullName evidence="2">tRNA 2-selenouridine synthase</fullName>
        <ecNumber evidence="2">2.9.1.3</ecNumber>
    </recommendedName>
</protein>
<comment type="catalytic activity">
    <reaction evidence="2">
        <text>5-methylaminomethyl-S-(2E)-geranyl-thiouridine(34) in tRNA + selenophosphate + H(+) = 5-methylaminomethyl-2-(Se-phospho)selenouridine(34) in tRNA + (2E)-thiogeraniol</text>
        <dbReference type="Rhea" id="RHEA:60172"/>
        <dbReference type="Rhea" id="RHEA-COMP:14654"/>
        <dbReference type="Rhea" id="RHEA-COMP:15523"/>
        <dbReference type="ChEBI" id="CHEBI:15378"/>
        <dbReference type="ChEBI" id="CHEBI:16144"/>
        <dbReference type="ChEBI" id="CHEBI:140632"/>
        <dbReference type="ChEBI" id="CHEBI:143702"/>
        <dbReference type="ChEBI" id="CHEBI:143703"/>
    </reaction>
</comment>
<name>A0A127M8M3_9GAMM</name>
<dbReference type="SUPFAM" id="SSF52540">
    <property type="entry name" value="P-loop containing nucleoside triphosphate hydrolases"/>
    <property type="match status" value="1"/>
</dbReference>
<feature type="active site" description="S-selanylcysteine intermediate" evidence="2">
    <location>
        <position position="97"/>
    </location>
</feature>
<dbReference type="InterPro" id="IPR017582">
    <property type="entry name" value="SelU"/>
</dbReference>
<gene>
    <name evidence="2" type="primary">selU</name>
    <name evidence="4" type="ORF">AZF00_15325</name>
</gene>
<evidence type="ECO:0000256" key="2">
    <source>
        <dbReference type="HAMAP-Rule" id="MF_01622"/>
    </source>
</evidence>
<evidence type="ECO:0000259" key="3">
    <source>
        <dbReference type="PROSITE" id="PS50206"/>
    </source>
</evidence>
<proteinExistence type="inferred from homology"/>
<comment type="similarity">
    <text evidence="2">Belongs to the SelU family.</text>
</comment>
<dbReference type="AlphaFoldDB" id="A0A127M8M3"/>
<evidence type="ECO:0000313" key="4">
    <source>
        <dbReference type="EMBL" id="AMO69582.1"/>
    </source>
</evidence>